<sequence length="177" mass="17662">MWIPGLLAVVAVGGCGSSGQTCTAIGSPPGINVLAPEVPGEATSGESASGEAPSGEAPSGESQPGGPEPGDPAPGGTAPAPSGDGLVPTDLVLEACWGGTCQEYEVSRHWSSEPQRGFVEIRELPAEPVRVTLVADGRRLNPVTVVPEPVRPNGDECPALGPAASVTVDRDAAVRPG</sequence>
<accession>A0ABW6FXK0</accession>
<evidence type="ECO:0000313" key="2">
    <source>
        <dbReference type="EMBL" id="MFD6792369.1"/>
    </source>
</evidence>
<dbReference type="EMBL" id="JBHXCV010000002">
    <property type="protein sequence ID" value="MFD6792369.1"/>
    <property type="molecule type" value="Genomic_DNA"/>
</dbReference>
<reference evidence="2 3" key="1">
    <citation type="submission" date="2024-09" db="EMBL/GenBank/DDBJ databases">
        <title>The Natural Products Discovery Center: Release of the First 8490 Sequenced Strains for Exploring Actinobacteria Biosynthetic Diversity.</title>
        <authorList>
            <person name="Kalkreuter E."/>
            <person name="Kautsar S.A."/>
            <person name="Yang D."/>
            <person name="Bader C.D."/>
            <person name="Teijaro C.N."/>
            <person name="Fluegel L."/>
            <person name="Davis C.M."/>
            <person name="Simpson J.R."/>
            <person name="Lauterbach L."/>
            <person name="Steele A.D."/>
            <person name="Gui C."/>
            <person name="Meng S."/>
            <person name="Li G."/>
            <person name="Viehrig K."/>
            <person name="Ye F."/>
            <person name="Su P."/>
            <person name="Kiefer A.F."/>
            <person name="Nichols A."/>
            <person name="Cepeda A.J."/>
            <person name="Yan W."/>
            <person name="Fan B."/>
            <person name="Jiang Y."/>
            <person name="Adhikari A."/>
            <person name="Zheng C.-J."/>
            <person name="Schuster L."/>
            <person name="Cowan T.M."/>
            <person name="Smanski M.J."/>
            <person name="Chevrette M.G."/>
            <person name="De Carvalho L.P.S."/>
            <person name="Shen B."/>
        </authorList>
    </citation>
    <scope>NUCLEOTIDE SEQUENCE [LARGE SCALE GENOMIC DNA]</scope>
    <source>
        <strain evidence="2 3">NPDC060353</strain>
    </source>
</reference>
<proteinExistence type="predicted"/>
<gene>
    <name evidence="2" type="ORF">ACFWGY_03450</name>
</gene>
<dbReference type="RefSeq" id="WP_258937011.1">
    <property type="nucleotide sequence ID" value="NZ_JANBBF010000010.1"/>
</dbReference>
<name>A0ABW6FXK0_9PSEU</name>
<feature type="region of interest" description="Disordered" evidence="1">
    <location>
        <begin position="33"/>
        <end position="88"/>
    </location>
</feature>
<evidence type="ECO:0000256" key="1">
    <source>
        <dbReference type="SAM" id="MobiDB-lite"/>
    </source>
</evidence>
<protein>
    <submittedName>
        <fullName evidence="2">Uncharacterized protein</fullName>
    </submittedName>
</protein>
<evidence type="ECO:0000313" key="3">
    <source>
        <dbReference type="Proteomes" id="UP001598673"/>
    </source>
</evidence>
<dbReference type="Proteomes" id="UP001598673">
    <property type="component" value="Unassembled WGS sequence"/>
</dbReference>
<keyword evidence="3" id="KW-1185">Reference proteome</keyword>
<comment type="caution">
    <text evidence="2">The sequence shown here is derived from an EMBL/GenBank/DDBJ whole genome shotgun (WGS) entry which is preliminary data.</text>
</comment>
<feature type="compositionally biased region" description="Low complexity" evidence="1">
    <location>
        <begin position="74"/>
        <end position="85"/>
    </location>
</feature>
<organism evidence="2 3">
    <name type="scientific">Prauserella salsuginis</name>
    <dbReference type="NCBI Taxonomy" id="387889"/>
    <lineage>
        <taxon>Bacteria</taxon>
        <taxon>Bacillati</taxon>
        <taxon>Actinomycetota</taxon>
        <taxon>Actinomycetes</taxon>
        <taxon>Pseudonocardiales</taxon>
        <taxon>Pseudonocardiaceae</taxon>
        <taxon>Prauserella</taxon>
        <taxon>Prauserella salsuginis group</taxon>
    </lineage>
</organism>
<feature type="compositionally biased region" description="Low complexity" evidence="1">
    <location>
        <begin position="39"/>
        <end position="65"/>
    </location>
</feature>